<dbReference type="InterPro" id="IPR036116">
    <property type="entry name" value="FN3_sf"/>
</dbReference>
<dbReference type="EMBL" id="PFJK01000199">
    <property type="protein sequence ID" value="PIX77127.1"/>
    <property type="molecule type" value="Genomic_DNA"/>
</dbReference>
<proteinExistence type="predicted"/>
<feature type="non-terminal residue" evidence="1">
    <location>
        <position position="1"/>
    </location>
</feature>
<accession>A0A2M7M340</accession>
<evidence type="ECO:0000313" key="2">
    <source>
        <dbReference type="Proteomes" id="UP000229703"/>
    </source>
</evidence>
<dbReference type="AlphaFoldDB" id="A0A2M7M340"/>
<comment type="caution">
    <text evidence="1">The sequence shown here is derived from an EMBL/GenBank/DDBJ whole genome shotgun (WGS) entry which is preliminary data.</text>
</comment>
<evidence type="ECO:0000313" key="1">
    <source>
        <dbReference type="EMBL" id="PIX77127.1"/>
    </source>
</evidence>
<dbReference type="SUPFAM" id="SSF49265">
    <property type="entry name" value="Fibronectin type III"/>
    <property type="match status" value="1"/>
</dbReference>
<name>A0A2M7M340_9BACT</name>
<gene>
    <name evidence="1" type="ORF">COZ37_04335</name>
</gene>
<protein>
    <recommendedName>
        <fullName evidence="3">Fibronectin type-III domain-containing protein</fullName>
    </recommendedName>
</protein>
<organism evidence="1 2">
    <name type="scientific">bacterium (Candidatus Ratteibacteria) CG_4_10_14_3_um_filter_41_18</name>
    <dbReference type="NCBI Taxonomy" id="2014287"/>
    <lineage>
        <taxon>Bacteria</taxon>
        <taxon>Candidatus Ratteibacteria</taxon>
    </lineage>
</organism>
<reference evidence="2" key="1">
    <citation type="submission" date="2017-09" db="EMBL/GenBank/DDBJ databases">
        <title>Depth-based differentiation of microbial function through sediment-hosted aquifers and enrichment of novel symbionts in the deep terrestrial subsurface.</title>
        <authorList>
            <person name="Probst A.J."/>
            <person name="Ladd B."/>
            <person name="Jarett J.K."/>
            <person name="Geller-Mcgrath D.E."/>
            <person name="Sieber C.M.K."/>
            <person name="Emerson J.B."/>
            <person name="Anantharaman K."/>
            <person name="Thomas B.C."/>
            <person name="Malmstrom R."/>
            <person name="Stieglmeier M."/>
            <person name="Klingl A."/>
            <person name="Woyke T."/>
            <person name="Ryan C.M."/>
            <person name="Banfield J.F."/>
        </authorList>
    </citation>
    <scope>NUCLEOTIDE SEQUENCE [LARGE SCALE GENOMIC DNA]</scope>
</reference>
<dbReference type="Gene3D" id="2.60.40.10">
    <property type="entry name" value="Immunoglobulins"/>
    <property type="match status" value="1"/>
</dbReference>
<dbReference type="Proteomes" id="UP000229703">
    <property type="component" value="Unassembled WGS sequence"/>
</dbReference>
<dbReference type="InterPro" id="IPR013783">
    <property type="entry name" value="Ig-like_fold"/>
</dbReference>
<evidence type="ECO:0008006" key="3">
    <source>
        <dbReference type="Google" id="ProtNLM"/>
    </source>
</evidence>
<sequence length="461" mass="50418">DPADAVTETSSTNGKGSIRFYVSTSYGDNYRVWAWYEKAPEPSKVDTTQQSGHIISGCKVELKDTKNEYVKIGQTLDISATLIPATLTGGTWAWTTIPPTCGSGNFTAENPTTFTAAEEGCVYPQASYTIDTITGKSKESKRILVYVDLGVNTDITPIEKPTRTSNPSGSYMSPDDPLLEWAAYFDPSGKKWHVRVTKLECTGIINVSTWPASGTPNPVPGGNVTESNYKDIIADLVDYDTPGGGAGPVWHSTEASRAHENYHWNTDWMKTCIGNYWSECEKNLEKLTIVEGTYCKASEAEIDLEPLVTVRFEQFVSDCWIKLLTEIKPKDEPGAGGGGYAAGQAVLDDIIEQIKELAKNPDANSSTDDAWGTPSGLSGSIEKKKIDLIWIDNCIVENGFKVERKIDEEEWGVVATLKANSTSWTDKHTVSGKTNSYRVRATTTINATPYSNSISINVPQK</sequence>